<dbReference type="InterPro" id="IPR032259">
    <property type="entry name" value="HIBYL-CoA-H"/>
</dbReference>
<feature type="domain" description="Enoyl-CoA hydratase/isomerase" evidence="5">
    <location>
        <begin position="88"/>
        <end position="369"/>
    </location>
</feature>
<comment type="caution">
    <text evidence="6">The sequence shown here is derived from an EMBL/GenBank/DDBJ whole genome shotgun (WGS) entry which is preliminary data.</text>
</comment>
<dbReference type="GO" id="GO:0003860">
    <property type="term" value="F:3-hydroxyisobutyryl-CoA hydrolase activity"/>
    <property type="evidence" value="ECO:0007669"/>
    <property type="project" value="UniProtKB-EC"/>
</dbReference>
<dbReference type="InterPro" id="IPR045004">
    <property type="entry name" value="ECH_dom"/>
</dbReference>
<dbReference type="PANTHER" id="PTHR43176:SF3">
    <property type="entry name" value="3-HYDROXYISOBUTYRYL-COA HYDROLASE, MITOCHONDRIAL"/>
    <property type="match status" value="1"/>
</dbReference>
<dbReference type="CDD" id="cd06558">
    <property type="entry name" value="crotonase-like"/>
    <property type="match status" value="1"/>
</dbReference>
<evidence type="ECO:0000256" key="1">
    <source>
        <dbReference type="ARBA" id="ARBA00001709"/>
    </source>
</evidence>
<proteinExistence type="predicted"/>
<dbReference type="GO" id="GO:0006574">
    <property type="term" value="P:L-valine catabolic process"/>
    <property type="evidence" value="ECO:0007669"/>
    <property type="project" value="TreeGrafter"/>
</dbReference>
<gene>
    <name evidence="6" type="ORF">EVOR1521_LOCUS9731</name>
</gene>
<dbReference type="EMBL" id="CAUJNA010000890">
    <property type="protein sequence ID" value="CAJ1382338.1"/>
    <property type="molecule type" value="Genomic_DNA"/>
</dbReference>
<accession>A0AA36MXH9</accession>
<name>A0AA36MXH9_9DINO</name>
<comment type="catalytic activity">
    <reaction evidence="1">
        <text>3-hydroxy-2-methylpropanoyl-CoA + H2O = 3-hydroxy-2-methylpropanoate + CoA + H(+)</text>
        <dbReference type="Rhea" id="RHEA:20888"/>
        <dbReference type="ChEBI" id="CHEBI:11805"/>
        <dbReference type="ChEBI" id="CHEBI:15377"/>
        <dbReference type="ChEBI" id="CHEBI:15378"/>
        <dbReference type="ChEBI" id="CHEBI:57287"/>
        <dbReference type="ChEBI" id="CHEBI:57340"/>
        <dbReference type="EC" id="3.1.2.4"/>
    </reaction>
</comment>
<evidence type="ECO:0000313" key="7">
    <source>
        <dbReference type="Proteomes" id="UP001178507"/>
    </source>
</evidence>
<evidence type="ECO:0000256" key="4">
    <source>
        <dbReference type="SAM" id="MobiDB-lite"/>
    </source>
</evidence>
<sequence length="541" mass="61352">MWQLVTSVLPRCRGARARDLLPRVARRSIRTGFFPDDEDFIDPEGPVLADHINGRWRHMDDPTLRANILERSNVGMGMLVINRASGFDLSSVNDLYRRLRDLEVNSLKRFVGLAAMEPGPFSIGLDPKELLLAAVCASKYKALPRFSRALLWNSQELAHLVADYRKPVVCHLSGVAHDGGAALACLSSFSGAFHDSELSVRACRYGMVPMGGMTYVLASLKWELGAFLALTGWPIKGAELVALGLVEHWLSPEALPFLELTAEKQLEVSEADAAHLLREHSLPLPEDGDLFQVKEEGSGFKRRYIPLIAEVFGQETLPLIREALKKAIQRERFSQNEEFLQECEKALDQVDDRAAWTTLRLIQLAQAEQVKHRRWVQDAKATARSSPRSWVNPDILASVLRRELWAQQELLKHQDAPKNLHAAITDSLDSRQGAPKQRNPKLLKEDIAKVAEPPKDFIFAIPERSEISLSSHPRLRKFHPDYDPRTGLDHDPDWMRQEAARWHPKLFEKERERAVEDLLGDRDPSAFGLSRWVRVEPRRTM</sequence>
<evidence type="ECO:0000256" key="3">
    <source>
        <dbReference type="ARBA" id="ARBA00022801"/>
    </source>
</evidence>
<dbReference type="InterPro" id="IPR029045">
    <property type="entry name" value="ClpP/crotonase-like_dom_sf"/>
</dbReference>
<dbReference type="EC" id="3.1.2.4" evidence="2"/>
<dbReference type="Proteomes" id="UP001178507">
    <property type="component" value="Unassembled WGS sequence"/>
</dbReference>
<dbReference type="Pfam" id="PF16113">
    <property type="entry name" value="ECH_2"/>
    <property type="match status" value="1"/>
</dbReference>
<dbReference type="AlphaFoldDB" id="A0AA36MXH9"/>
<protein>
    <recommendedName>
        <fullName evidence="2">3-hydroxyisobutyryl-CoA hydrolase</fullName>
        <ecNumber evidence="2">3.1.2.4</ecNumber>
    </recommendedName>
</protein>
<dbReference type="PANTHER" id="PTHR43176">
    <property type="entry name" value="3-HYDROXYISOBUTYRYL-COA HYDROLASE-RELATED"/>
    <property type="match status" value="1"/>
</dbReference>
<evidence type="ECO:0000259" key="5">
    <source>
        <dbReference type="Pfam" id="PF16113"/>
    </source>
</evidence>
<feature type="region of interest" description="Disordered" evidence="4">
    <location>
        <begin position="425"/>
        <end position="445"/>
    </location>
</feature>
<keyword evidence="7" id="KW-1185">Reference proteome</keyword>
<evidence type="ECO:0000313" key="6">
    <source>
        <dbReference type="EMBL" id="CAJ1382338.1"/>
    </source>
</evidence>
<dbReference type="SUPFAM" id="SSF52096">
    <property type="entry name" value="ClpP/crotonase"/>
    <property type="match status" value="1"/>
</dbReference>
<dbReference type="Gene3D" id="3.90.226.10">
    <property type="entry name" value="2-enoyl-CoA Hydratase, Chain A, domain 1"/>
    <property type="match status" value="1"/>
</dbReference>
<reference evidence="6" key="1">
    <citation type="submission" date="2023-08" db="EMBL/GenBank/DDBJ databases">
        <authorList>
            <person name="Chen Y."/>
            <person name="Shah S."/>
            <person name="Dougan E. K."/>
            <person name="Thang M."/>
            <person name="Chan C."/>
        </authorList>
    </citation>
    <scope>NUCLEOTIDE SEQUENCE</scope>
</reference>
<keyword evidence="3" id="KW-0378">Hydrolase</keyword>
<evidence type="ECO:0000256" key="2">
    <source>
        <dbReference type="ARBA" id="ARBA00011915"/>
    </source>
</evidence>
<organism evidence="6 7">
    <name type="scientific">Effrenium voratum</name>
    <dbReference type="NCBI Taxonomy" id="2562239"/>
    <lineage>
        <taxon>Eukaryota</taxon>
        <taxon>Sar</taxon>
        <taxon>Alveolata</taxon>
        <taxon>Dinophyceae</taxon>
        <taxon>Suessiales</taxon>
        <taxon>Symbiodiniaceae</taxon>
        <taxon>Effrenium</taxon>
    </lineage>
</organism>